<dbReference type="eggNOG" id="COG2442">
    <property type="taxonomic scope" value="Bacteria"/>
</dbReference>
<dbReference type="GO" id="GO:0005524">
    <property type="term" value="F:ATP binding"/>
    <property type="evidence" value="ECO:0007669"/>
    <property type="project" value="InterPro"/>
</dbReference>
<dbReference type="GO" id="GO:0003677">
    <property type="term" value="F:DNA binding"/>
    <property type="evidence" value="ECO:0007669"/>
    <property type="project" value="InterPro"/>
</dbReference>
<sequence length="1023" mass="115760">MANEPIENPVINSPFAEPLRHFRFSDAGITNEIAPGRRKSVYFIPIAKPKQRSSQLSLQYEQQSEARENRLINELREKVAPWRRADYPGVSYTTRRLLEYWQRAERERRLFFCQIEALEIIIYLTELGRNADLNYFENQLREANANATPEGHAPLPRIAFKMATGSGKTVVMAMLIAWHTLNKLADRQARKFSDAFLIVTPGLTIRDRLRVLLPNDPDNYYQRLDLTPPSMFADLGQAKILIANYHAFLLHEHTKAGKLTKTLLTPNNAASPFTETPGQMVRRVCGAFGGKKGIIVINDEAHHCYHPKPDDRKIKPEDVDLKELESLEEEARVWINGLEAIQQKIGVRAIYDLSATPFFLRSSGYNEGMLFPWVVSDFSLTDAIESSIVKVPRVPVADNTAQAEDLIYRNLWKHIRKDIPKGTRRKEDEGSEPTLPKELQGALHSLYSHYEKTYKLWEQARLSGATDAPPPVFIIVCNNTRTSKTLFDYAAGYEKIENGAPVLVPGKLPLFSNVEESGAITERRWSTRPSTLLIDSQQLESGESLSAEFKTAAQREIEEFKDELRVRYPGRDVTTLTDEELLREVMNTVGKPGKLGEQIKCVVSVSMLTEGWDCSTVTHILGVRAFGTQLLCEQVVGRGLRRMSYEPETHTVEMDGTTFEFQAFPVEYAEVYGVPFEFIPAAGKARQIPGPVAGIRVQSLTERAASRITFPRVMGYCHEFGSERLSAHFDESARYTLTPRHLPTFVETAPIVGETSFHGLYDLQQRRMNEVAFFLARLVLEQYFRQSDDPSAGFIGNPAATPVKPWLFPQLLAIVKTWLDTCLICKDQTFPQMLLIHEYAHTAADRIYHGIAHAMSAESRLKPLLHPVESVGSTDEVNFLTRKPVYLTNAKCPLSHIVLDSGWERNVAQALEHLPQVQAYVKNAHLDFTIPYTYQGQDRRYTPDFIAKVDDGRGAGDLLHLVIEVSGEPRDDKAAKVSTIKNLWIPAVNNSGQFGRWAYLEITDPYQAISGLQAFLENYRDFT</sequence>
<dbReference type="Gene3D" id="3.40.50.300">
    <property type="entry name" value="P-loop containing nucleotide triphosphate hydrolases"/>
    <property type="match status" value="2"/>
</dbReference>
<keyword evidence="2" id="KW-0067">ATP-binding</keyword>
<dbReference type="GO" id="GO:0016787">
    <property type="term" value="F:hydrolase activity"/>
    <property type="evidence" value="ECO:0007669"/>
    <property type="project" value="InterPro"/>
</dbReference>
<dbReference type="AlphaFoldDB" id="A0A081C7P0"/>
<dbReference type="PANTHER" id="PTHR47396">
    <property type="entry name" value="TYPE I RESTRICTION ENZYME ECOKI R PROTEIN"/>
    <property type="match status" value="1"/>
</dbReference>
<name>A0A081C7P0_VECG1</name>
<evidence type="ECO:0000313" key="2">
    <source>
        <dbReference type="EMBL" id="GAK60595.1"/>
    </source>
</evidence>
<dbReference type="Gene3D" id="3.40.91.30">
    <property type="match status" value="1"/>
</dbReference>
<dbReference type="InterPro" id="IPR006935">
    <property type="entry name" value="Helicase/UvrB_N"/>
</dbReference>
<dbReference type="eggNOG" id="COG3587">
    <property type="taxonomic scope" value="Bacteria"/>
</dbReference>
<dbReference type="GO" id="GO:0004386">
    <property type="term" value="F:helicase activity"/>
    <property type="evidence" value="ECO:0007669"/>
    <property type="project" value="UniProtKB-KW"/>
</dbReference>
<protein>
    <submittedName>
        <fullName evidence="2">Type III restriction-modification enzyme, R/helicase subunit</fullName>
    </submittedName>
</protein>
<dbReference type="InterPro" id="IPR027417">
    <property type="entry name" value="P-loop_NTPase"/>
</dbReference>
<evidence type="ECO:0000313" key="3">
    <source>
        <dbReference type="Proteomes" id="UP000030661"/>
    </source>
</evidence>
<keyword evidence="2" id="KW-0378">Hydrolase</keyword>
<dbReference type="SUPFAM" id="SSF52540">
    <property type="entry name" value="P-loop containing nucleoside triphosphate hydrolases"/>
    <property type="match status" value="2"/>
</dbReference>
<accession>A0A081C7P0</accession>
<dbReference type="HOGENOM" id="CLU_008785_0_0_0"/>
<dbReference type="GO" id="GO:0005829">
    <property type="term" value="C:cytosol"/>
    <property type="evidence" value="ECO:0007669"/>
    <property type="project" value="TreeGrafter"/>
</dbReference>
<organism evidence="2">
    <name type="scientific">Vecturithrix granuli</name>
    <dbReference type="NCBI Taxonomy" id="1499967"/>
    <lineage>
        <taxon>Bacteria</taxon>
        <taxon>Candidatus Moduliflexota</taxon>
        <taxon>Candidatus Vecturitrichia</taxon>
        <taxon>Candidatus Vecturitrichales</taxon>
        <taxon>Candidatus Vecturitrichaceae</taxon>
        <taxon>Candidatus Vecturithrix</taxon>
    </lineage>
</organism>
<proteinExistence type="predicted"/>
<dbReference type="PANTHER" id="PTHR47396:SF1">
    <property type="entry name" value="ATP-DEPENDENT HELICASE IRC3-RELATED"/>
    <property type="match status" value="1"/>
</dbReference>
<dbReference type="NCBIfam" id="NF046055">
    <property type="entry name" value="restr_BPTD_3080"/>
    <property type="match status" value="1"/>
</dbReference>
<evidence type="ECO:0000259" key="1">
    <source>
        <dbReference type="Pfam" id="PF04851"/>
    </source>
</evidence>
<dbReference type="InterPro" id="IPR050742">
    <property type="entry name" value="Helicase_Restrict-Modif_Enz"/>
</dbReference>
<feature type="domain" description="Helicase/UvrB N-terminal" evidence="1">
    <location>
        <begin position="156"/>
        <end position="357"/>
    </location>
</feature>
<dbReference type="Proteomes" id="UP000030661">
    <property type="component" value="Unassembled WGS sequence"/>
</dbReference>
<gene>
    <name evidence="2" type="ORF">U27_00492</name>
</gene>
<dbReference type="EMBL" id="DF820474">
    <property type="protein sequence ID" value="GAK60595.1"/>
    <property type="molecule type" value="Genomic_DNA"/>
</dbReference>
<dbReference type="STRING" id="1499967.U27_00492"/>
<keyword evidence="3" id="KW-1185">Reference proteome</keyword>
<keyword evidence="2" id="KW-0547">Nucleotide-binding</keyword>
<keyword evidence="2" id="KW-0347">Helicase</keyword>
<reference evidence="2" key="1">
    <citation type="journal article" date="2015" name="PeerJ">
        <title>First genomic representation of candidate bacterial phylum KSB3 points to enhanced environmental sensing as a trigger of wastewater bulking.</title>
        <authorList>
            <person name="Sekiguchi Y."/>
            <person name="Ohashi A."/>
            <person name="Parks D.H."/>
            <person name="Yamauchi T."/>
            <person name="Tyson G.W."/>
            <person name="Hugenholtz P."/>
        </authorList>
    </citation>
    <scope>NUCLEOTIDE SEQUENCE [LARGE SCALE GENOMIC DNA]</scope>
</reference>
<dbReference type="Pfam" id="PF04851">
    <property type="entry name" value="ResIII"/>
    <property type="match status" value="1"/>
</dbReference>